<feature type="domain" description="NmrA-like" evidence="2">
    <location>
        <begin position="1"/>
        <end position="120"/>
    </location>
</feature>
<protein>
    <submittedName>
        <fullName evidence="4">Probable pinoresinol-lariciresinol reductase 3 isoform X2</fullName>
    </submittedName>
</protein>
<sequence>MVEAEHIPYTCICYNFFMKILLPSLVQPGLNALPSDKVTIFGDGNKKGVFVKENDVAAFTISTVDKPRTLNKLLYLRPSKNICSLNELVEMWETKIGKKLEKSHISEEELIKKIEESKSESESESESESAASFAMASTSQKEIISDGKAALAEKKIPKMKHLRKIHRENKKLLLNLLFV</sequence>
<dbReference type="InterPro" id="IPR036291">
    <property type="entry name" value="NAD(P)-bd_dom_sf"/>
</dbReference>
<dbReference type="InterPro" id="IPR008030">
    <property type="entry name" value="NmrA-like"/>
</dbReference>
<dbReference type="Gene3D" id="3.90.25.10">
    <property type="entry name" value="UDP-galactose 4-epimerase, domain 1"/>
    <property type="match status" value="1"/>
</dbReference>
<organism evidence="3 4">
    <name type="scientific">Arachis duranensis</name>
    <name type="common">Wild peanut</name>
    <dbReference type="NCBI Taxonomy" id="130453"/>
    <lineage>
        <taxon>Eukaryota</taxon>
        <taxon>Viridiplantae</taxon>
        <taxon>Streptophyta</taxon>
        <taxon>Embryophyta</taxon>
        <taxon>Tracheophyta</taxon>
        <taxon>Spermatophyta</taxon>
        <taxon>Magnoliopsida</taxon>
        <taxon>eudicotyledons</taxon>
        <taxon>Gunneridae</taxon>
        <taxon>Pentapetalae</taxon>
        <taxon>rosids</taxon>
        <taxon>fabids</taxon>
        <taxon>Fabales</taxon>
        <taxon>Fabaceae</taxon>
        <taxon>Papilionoideae</taxon>
        <taxon>50 kb inversion clade</taxon>
        <taxon>dalbergioids sensu lato</taxon>
        <taxon>Dalbergieae</taxon>
        <taxon>Pterocarpus clade</taxon>
        <taxon>Arachis</taxon>
    </lineage>
</organism>
<dbReference type="SUPFAM" id="SSF51735">
    <property type="entry name" value="NAD(P)-binding Rossmann-fold domains"/>
    <property type="match status" value="1"/>
</dbReference>
<gene>
    <name evidence="4" type="primary">LOC107471100</name>
</gene>
<dbReference type="PANTHER" id="PTHR43349">
    <property type="entry name" value="PINORESINOL REDUCTASE-RELATED"/>
    <property type="match status" value="1"/>
</dbReference>
<dbReference type="AlphaFoldDB" id="A0A9C6TBG5"/>
<name>A0A9C6TBG5_ARADU</name>
<keyword evidence="3" id="KW-1185">Reference proteome</keyword>
<evidence type="ECO:0000256" key="1">
    <source>
        <dbReference type="SAM" id="MobiDB-lite"/>
    </source>
</evidence>
<reference evidence="4" key="2">
    <citation type="submission" date="2025-08" db="UniProtKB">
        <authorList>
            <consortium name="RefSeq"/>
        </authorList>
    </citation>
    <scope>IDENTIFICATION</scope>
    <source>
        <tissue evidence="4">Whole plant</tissue>
    </source>
</reference>
<dbReference type="GeneID" id="107471100"/>
<dbReference type="GO" id="GO:0009807">
    <property type="term" value="P:lignan biosynthetic process"/>
    <property type="evidence" value="ECO:0007669"/>
    <property type="project" value="UniProtKB-ARBA"/>
</dbReference>
<evidence type="ECO:0000313" key="3">
    <source>
        <dbReference type="Proteomes" id="UP000515211"/>
    </source>
</evidence>
<dbReference type="InterPro" id="IPR050608">
    <property type="entry name" value="NmrA-type/Isoflavone_red_sf"/>
</dbReference>
<dbReference type="Pfam" id="PF05368">
    <property type="entry name" value="NmrA"/>
    <property type="match status" value="1"/>
</dbReference>
<accession>A0A9C6TBG5</accession>
<evidence type="ECO:0000313" key="4">
    <source>
        <dbReference type="RefSeq" id="XP_052111097.1"/>
    </source>
</evidence>
<dbReference type="PANTHER" id="PTHR43349:SF34">
    <property type="entry name" value="PINORESINOL-LARICIRESINOL REDUCTASE 3-RELATED"/>
    <property type="match status" value="1"/>
</dbReference>
<proteinExistence type="predicted"/>
<feature type="region of interest" description="Disordered" evidence="1">
    <location>
        <begin position="114"/>
        <end position="138"/>
    </location>
</feature>
<dbReference type="Proteomes" id="UP000515211">
    <property type="component" value="Chromosome 10"/>
</dbReference>
<reference evidence="3" key="1">
    <citation type="journal article" date="2016" name="Nat. Genet.">
        <title>The genome sequences of Arachis duranensis and Arachis ipaensis, the diploid ancestors of cultivated peanut.</title>
        <authorList>
            <person name="Bertioli D.J."/>
            <person name="Cannon S.B."/>
            <person name="Froenicke L."/>
            <person name="Huang G."/>
            <person name="Farmer A.D."/>
            <person name="Cannon E.K."/>
            <person name="Liu X."/>
            <person name="Gao D."/>
            <person name="Clevenger J."/>
            <person name="Dash S."/>
            <person name="Ren L."/>
            <person name="Moretzsohn M.C."/>
            <person name="Shirasawa K."/>
            <person name="Huang W."/>
            <person name="Vidigal B."/>
            <person name="Abernathy B."/>
            <person name="Chu Y."/>
            <person name="Niederhuth C.E."/>
            <person name="Umale P."/>
            <person name="Araujo A.C."/>
            <person name="Kozik A."/>
            <person name="Kim K.D."/>
            <person name="Burow M.D."/>
            <person name="Varshney R.K."/>
            <person name="Wang X."/>
            <person name="Zhang X."/>
            <person name="Barkley N."/>
            <person name="Guimaraes P.M."/>
            <person name="Isobe S."/>
            <person name="Guo B."/>
            <person name="Liao B."/>
            <person name="Stalker H.T."/>
            <person name="Schmitz R.J."/>
            <person name="Scheffler B.E."/>
            <person name="Leal-Bertioli S.C."/>
            <person name="Xun X."/>
            <person name="Jackson S.A."/>
            <person name="Michelmore R."/>
            <person name="Ozias-Akins P."/>
        </authorList>
    </citation>
    <scope>NUCLEOTIDE SEQUENCE [LARGE SCALE GENOMIC DNA]</scope>
    <source>
        <strain evidence="3">cv. V14167</strain>
    </source>
</reference>
<dbReference type="RefSeq" id="XP_052111097.1">
    <property type="nucleotide sequence ID" value="XM_052255137.1"/>
</dbReference>
<evidence type="ECO:0000259" key="2">
    <source>
        <dbReference type="Pfam" id="PF05368"/>
    </source>
</evidence>